<keyword evidence="4" id="KW-0121">Carboxypeptidase</keyword>
<dbReference type="Gene3D" id="3.40.710.10">
    <property type="entry name" value="DD-peptidase/beta-lactamase superfamily"/>
    <property type="match status" value="2"/>
</dbReference>
<name>A0ABU2L795_9ACTN</name>
<dbReference type="EMBL" id="JAVREN010000011">
    <property type="protein sequence ID" value="MDT0307445.1"/>
    <property type="molecule type" value="Genomic_DNA"/>
</dbReference>
<organism evidence="4 5">
    <name type="scientific">Streptomyces boetiae</name>
    <dbReference type="NCBI Taxonomy" id="3075541"/>
    <lineage>
        <taxon>Bacteria</taxon>
        <taxon>Bacillati</taxon>
        <taxon>Actinomycetota</taxon>
        <taxon>Actinomycetes</taxon>
        <taxon>Kitasatosporales</taxon>
        <taxon>Streptomycetaceae</taxon>
        <taxon>Streptomyces</taxon>
    </lineage>
</organism>
<protein>
    <submittedName>
        <fullName evidence="4">D-alanyl-D-alanine carboxypeptidase/D-alanyl-D-alanine-endopeptidase</fullName>
        <ecNumber evidence="4">3.4.16.4</ecNumber>
    </submittedName>
</protein>
<proteinExistence type="inferred from homology"/>
<dbReference type="Pfam" id="PF02113">
    <property type="entry name" value="Peptidase_S13"/>
    <property type="match status" value="2"/>
</dbReference>
<dbReference type="GO" id="GO:0009002">
    <property type="term" value="F:serine-type D-Ala-D-Ala carboxypeptidase activity"/>
    <property type="evidence" value="ECO:0007669"/>
    <property type="project" value="UniProtKB-EC"/>
</dbReference>
<evidence type="ECO:0000313" key="5">
    <source>
        <dbReference type="Proteomes" id="UP001183388"/>
    </source>
</evidence>
<comment type="caution">
    <text evidence="4">The sequence shown here is derived from an EMBL/GenBank/DDBJ whole genome shotgun (WGS) entry which is preliminary data.</text>
</comment>
<dbReference type="SUPFAM" id="SSF56601">
    <property type="entry name" value="beta-lactamase/transpeptidase-like"/>
    <property type="match status" value="1"/>
</dbReference>
<evidence type="ECO:0000313" key="4">
    <source>
        <dbReference type="EMBL" id="MDT0307445.1"/>
    </source>
</evidence>
<dbReference type="EC" id="3.4.16.4" evidence="4"/>
<dbReference type="Gene3D" id="3.50.80.20">
    <property type="entry name" value="D-Ala-D-Ala carboxypeptidase C, peptidase S13"/>
    <property type="match status" value="1"/>
</dbReference>
<reference evidence="5" key="1">
    <citation type="submission" date="2023-07" db="EMBL/GenBank/DDBJ databases">
        <title>30 novel species of actinomycetes from the DSMZ collection.</title>
        <authorList>
            <person name="Nouioui I."/>
        </authorList>
    </citation>
    <scope>NUCLEOTIDE SEQUENCE [LARGE SCALE GENOMIC DNA]</scope>
    <source>
        <strain evidence="5">DSM 44917</strain>
    </source>
</reference>
<dbReference type="InterPro" id="IPR000667">
    <property type="entry name" value="Peptidase_S13"/>
</dbReference>
<keyword evidence="5" id="KW-1185">Reference proteome</keyword>
<dbReference type="RefSeq" id="WP_311630391.1">
    <property type="nucleotide sequence ID" value="NZ_JAVREN010000011.1"/>
</dbReference>
<accession>A0ABU2L795</accession>
<evidence type="ECO:0000256" key="3">
    <source>
        <dbReference type="SAM" id="MobiDB-lite"/>
    </source>
</evidence>
<evidence type="ECO:0000256" key="2">
    <source>
        <dbReference type="ARBA" id="ARBA00022801"/>
    </source>
</evidence>
<comment type="similarity">
    <text evidence="1">Belongs to the peptidase S13 family.</text>
</comment>
<gene>
    <name evidence="4" type="primary">dacB</name>
    <name evidence="4" type="ORF">RM780_10770</name>
</gene>
<dbReference type="NCBIfam" id="TIGR00666">
    <property type="entry name" value="PBP4"/>
    <property type="match status" value="1"/>
</dbReference>
<keyword evidence="2 4" id="KW-0378">Hydrolase</keyword>
<keyword evidence="4" id="KW-0645">Protease</keyword>
<dbReference type="Proteomes" id="UP001183388">
    <property type="component" value="Unassembled WGS sequence"/>
</dbReference>
<sequence length="454" mass="45984">MATGAAAAGLAVAAGAVSVAGPWDGGLRTAEREQAAAADAERDRTEAERVADTLPVAAPVLAPVDGAGAPAVSPDALAATLAPLLESAALGPEPAGAVIDLSTGEPLWTREERSGRTPASTVKVAVAAAALHALGPDHRLATTAVWDEEEERVVLVGGGDPTLSDEDLRALAREAAAELAGREIRTARVAYDLSLYPREQLHPIGVNDNIALITPLQVNEGRTDGSAHGPAPRADDPAAEAAGAFAAHLAGAGLRVEDRPRRADAPEDADRLATQRSAPMSTLVEDMLTYSDNDLAEAIGRATALASGEEADFRGVGRALTGQLRELGLPLDGVRFADASGLDRQGRTTAALLTRALAAAADPARPELRAVLTGLPVAGFSGTLADRYEDSAGTGLVRAKTGTLTGVNTLAGTAVTPDGRPLAFAFLASDTSDGTAAARALDDAASALAACACR</sequence>
<evidence type="ECO:0000256" key="1">
    <source>
        <dbReference type="ARBA" id="ARBA00006096"/>
    </source>
</evidence>
<dbReference type="PANTHER" id="PTHR30023:SF0">
    <property type="entry name" value="PENICILLIN-SENSITIVE CARBOXYPEPTIDASE A"/>
    <property type="match status" value="1"/>
</dbReference>
<dbReference type="PANTHER" id="PTHR30023">
    <property type="entry name" value="D-ALANYL-D-ALANINE CARBOXYPEPTIDASE"/>
    <property type="match status" value="1"/>
</dbReference>
<dbReference type="PRINTS" id="PR00922">
    <property type="entry name" value="DADACBPTASE3"/>
</dbReference>
<dbReference type="InterPro" id="IPR012338">
    <property type="entry name" value="Beta-lactam/transpept-like"/>
</dbReference>
<feature type="region of interest" description="Disordered" evidence="3">
    <location>
        <begin position="221"/>
        <end position="241"/>
    </location>
</feature>